<sequence>MEQRDRIRLDSKKFGIQDPPNTPTGIIEGEGAMFRGMTDANKKRSGWVRLFAIIVSLVALLIPGLFYLVLGFGHMIGAKEPTSVGAIIFGLVFTVAGVAGLYMNLRKQRDHIKKGDIV</sequence>
<dbReference type="EMBL" id="MHNN01000018">
    <property type="protein sequence ID" value="OGZ45960.1"/>
    <property type="molecule type" value="Genomic_DNA"/>
</dbReference>
<name>A0A1G2G7J7_9BACT</name>
<evidence type="ECO:0000256" key="1">
    <source>
        <dbReference type="SAM" id="Phobius"/>
    </source>
</evidence>
<feature type="transmembrane region" description="Helical" evidence="1">
    <location>
        <begin position="47"/>
        <end position="70"/>
    </location>
</feature>
<gene>
    <name evidence="2" type="ORF">A3J54_03075</name>
</gene>
<dbReference type="STRING" id="1802117.A3J54_03075"/>
<feature type="transmembrane region" description="Helical" evidence="1">
    <location>
        <begin position="82"/>
        <end position="105"/>
    </location>
</feature>
<proteinExistence type="predicted"/>
<keyword evidence="1" id="KW-1133">Transmembrane helix</keyword>
<keyword evidence="1" id="KW-0812">Transmembrane</keyword>
<keyword evidence="1" id="KW-0472">Membrane</keyword>
<dbReference type="Proteomes" id="UP000176576">
    <property type="component" value="Unassembled WGS sequence"/>
</dbReference>
<evidence type="ECO:0000313" key="3">
    <source>
        <dbReference type="Proteomes" id="UP000176576"/>
    </source>
</evidence>
<evidence type="ECO:0000313" key="2">
    <source>
        <dbReference type="EMBL" id="OGZ45960.1"/>
    </source>
</evidence>
<organism evidence="2 3">
    <name type="scientific">Candidatus Ryanbacteria bacterium RIFCSPHIGHO2_02_FULL_45_13b</name>
    <dbReference type="NCBI Taxonomy" id="1802117"/>
    <lineage>
        <taxon>Bacteria</taxon>
        <taxon>Candidatus Ryaniibacteriota</taxon>
    </lineage>
</organism>
<protein>
    <submittedName>
        <fullName evidence="2">Uncharacterized protein</fullName>
    </submittedName>
</protein>
<accession>A0A1G2G7J7</accession>
<comment type="caution">
    <text evidence="2">The sequence shown here is derived from an EMBL/GenBank/DDBJ whole genome shotgun (WGS) entry which is preliminary data.</text>
</comment>
<dbReference type="AlphaFoldDB" id="A0A1G2G7J7"/>
<reference evidence="2 3" key="1">
    <citation type="journal article" date="2016" name="Nat. Commun.">
        <title>Thousands of microbial genomes shed light on interconnected biogeochemical processes in an aquifer system.</title>
        <authorList>
            <person name="Anantharaman K."/>
            <person name="Brown C.T."/>
            <person name="Hug L.A."/>
            <person name="Sharon I."/>
            <person name="Castelle C.J."/>
            <person name="Probst A.J."/>
            <person name="Thomas B.C."/>
            <person name="Singh A."/>
            <person name="Wilkins M.J."/>
            <person name="Karaoz U."/>
            <person name="Brodie E.L."/>
            <person name="Williams K.H."/>
            <person name="Hubbard S.S."/>
            <person name="Banfield J.F."/>
        </authorList>
    </citation>
    <scope>NUCLEOTIDE SEQUENCE [LARGE SCALE GENOMIC DNA]</scope>
</reference>